<reference evidence="2" key="1">
    <citation type="journal article" date="2019" name="Int. J. Syst. Evol. Microbiol.">
        <title>The Global Catalogue of Microorganisms (GCM) 10K type strain sequencing project: providing services to taxonomists for standard genome sequencing and annotation.</title>
        <authorList>
            <consortium name="The Broad Institute Genomics Platform"/>
            <consortium name="The Broad Institute Genome Sequencing Center for Infectious Disease"/>
            <person name="Wu L."/>
            <person name="Ma J."/>
        </authorList>
    </citation>
    <scope>NUCLEOTIDE SEQUENCE [LARGE SCALE GENOMIC DNA]</scope>
    <source>
        <strain evidence="2">CGMCC 4.7329</strain>
    </source>
</reference>
<gene>
    <name evidence="1" type="ORF">GCM10011610_01130</name>
</gene>
<sequence length="310" mass="35335">MCQRQRVRLDPAVAQQICGADIAFELVVSDADTARMRILRTDGEFYEEAAISLARTPELWLEQELVDLRARLLDANGVCRPHAVAPDGVTYIDTRRPWKQRNWAVFRRVSVSLRNRPHLSNYRLVGEWELLRTTTSVERPRLSHNEKASRVQHSIAAAEEGARRRAAKALKQLDNDLMLRALVERLTQLDRSEWARLSDYLPPGLSQVKLRRVMVELLLHHQCGCCAVCGRRLYGKISPSRRFRQAVLDHDHDTDLVRGALCVSCNNAEGGSLINWTPELELLLDAYRANPPAAAFGWNYGQPEALSPWW</sequence>
<dbReference type="InterPro" id="IPR038563">
    <property type="entry name" value="Endonuclease_7_sf"/>
</dbReference>
<comment type="caution">
    <text evidence="1">The sequence shown here is derived from an EMBL/GenBank/DDBJ whole genome shotgun (WGS) entry which is preliminary data.</text>
</comment>
<dbReference type="SUPFAM" id="SSF54060">
    <property type="entry name" value="His-Me finger endonucleases"/>
    <property type="match status" value="1"/>
</dbReference>
<proteinExistence type="predicted"/>
<evidence type="ECO:0000313" key="1">
    <source>
        <dbReference type="EMBL" id="GGN66295.1"/>
    </source>
</evidence>
<protein>
    <recommendedName>
        <fullName evidence="3">HNH endonuclease</fullName>
    </recommendedName>
</protein>
<dbReference type="InterPro" id="IPR044925">
    <property type="entry name" value="His-Me_finger_sf"/>
</dbReference>
<dbReference type="Proteomes" id="UP000658127">
    <property type="component" value="Unassembled WGS sequence"/>
</dbReference>
<dbReference type="Pfam" id="PF02945">
    <property type="entry name" value="Endonuclease_7"/>
    <property type="match status" value="1"/>
</dbReference>
<evidence type="ECO:0008006" key="3">
    <source>
        <dbReference type="Google" id="ProtNLM"/>
    </source>
</evidence>
<dbReference type="EMBL" id="BMNE01000001">
    <property type="protein sequence ID" value="GGN66295.1"/>
    <property type="molecule type" value="Genomic_DNA"/>
</dbReference>
<evidence type="ECO:0000313" key="2">
    <source>
        <dbReference type="Proteomes" id="UP000658127"/>
    </source>
</evidence>
<organism evidence="1 2">
    <name type="scientific">Nocardia rhizosphaerihabitans</name>
    <dbReference type="NCBI Taxonomy" id="1691570"/>
    <lineage>
        <taxon>Bacteria</taxon>
        <taxon>Bacillati</taxon>
        <taxon>Actinomycetota</taxon>
        <taxon>Actinomycetes</taxon>
        <taxon>Mycobacteriales</taxon>
        <taxon>Nocardiaceae</taxon>
        <taxon>Nocardia</taxon>
    </lineage>
</organism>
<name>A0ABQ2K6M3_9NOCA</name>
<dbReference type="Gene3D" id="3.40.1800.10">
    <property type="entry name" value="His-Me finger endonucleases"/>
    <property type="match status" value="1"/>
</dbReference>
<accession>A0ABQ2K6M3</accession>
<keyword evidence="2" id="KW-1185">Reference proteome</keyword>
<dbReference type="InterPro" id="IPR004211">
    <property type="entry name" value="Endonuclease_7"/>
</dbReference>